<dbReference type="InterPro" id="IPR045666">
    <property type="entry name" value="OpdA_N"/>
</dbReference>
<keyword evidence="13" id="KW-1185">Reference proteome</keyword>
<accession>A0A0H4IXJ1</accession>
<dbReference type="InterPro" id="IPR045090">
    <property type="entry name" value="Pept_M3A_M3B"/>
</dbReference>
<dbReference type="GO" id="GO:0004222">
    <property type="term" value="F:metalloendopeptidase activity"/>
    <property type="evidence" value="ECO:0007669"/>
    <property type="project" value="UniProtKB-EC"/>
</dbReference>
<dbReference type="GO" id="GO:0046872">
    <property type="term" value="F:metal ion binding"/>
    <property type="evidence" value="ECO:0007669"/>
    <property type="project" value="UniProtKB-UniRule"/>
</dbReference>
<reference evidence="12 13" key="1">
    <citation type="submission" date="2015-03" db="EMBL/GenBank/DDBJ databases">
        <title>Comparative analysis of the OM43 clade including a novel species from Red Sea uncovers genomic and metabolic diversity among marine methylotrophs.</title>
        <authorList>
            <person name="Jimenez-Infante F."/>
            <person name="Ngugi D.K."/>
            <person name="Vinu M."/>
            <person name="Alam I."/>
            <person name="Kamau A."/>
            <person name="Blom J."/>
            <person name="Bajic V.B."/>
            <person name="Stingl U."/>
        </authorList>
    </citation>
    <scope>NUCLEOTIDE SEQUENCE [LARGE SCALE GENOMIC DNA]</scope>
    <source>
        <strain evidence="12 13">MBRSH7</strain>
    </source>
</reference>
<dbReference type="CDD" id="cd06456">
    <property type="entry name" value="M3A_DCP"/>
    <property type="match status" value="1"/>
</dbReference>
<dbReference type="InterPro" id="IPR034005">
    <property type="entry name" value="M3A_DCP"/>
</dbReference>
<protein>
    <recommendedName>
        <fullName evidence="8">oligopeptidase A</fullName>
        <ecNumber evidence="8">3.4.24.70</ecNumber>
    </recommendedName>
</protein>
<evidence type="ECO:0000259" key="11">
    <source>
        <dbReference type="Pfam" id="PF19310"/>
    </source>
</evidence>
<dbReference type="GO" id="GO:0006508">
    <property type="term" value="P:proteolysis"/>
    <property type="evidence" value="ECO:0007669"/>
    <property type="project" value="UniProtKB-KW"/>
</dbReference>
<evidence type="ECO:0000313" key="13">
    <source>
        <dbReference type="Proteomes" id="UP000066549"/>
    </source>
</evidence>
<dbReference type="GO" id="GO:0005829">
    <property type="term" value="C:cytosol"/>
    <property type="evidence" value="ECO:0007669"/>
    <property type="project" value="UniProtKB-ARBA"/>
</dbReference>
<dbReference type="FunFam" id="3.40.390.10:FF:000009">
    <property type="entry name" value="Oligopeptidase A"/>
    <property type="match status" value="1"/>
</dbReference>
<dbReference type="PANTHER" id="PTHR11804:SF84">
    <property type="entry name" value="SACCHAROLYSIN"/>
    <property type="match status" value="1"/>
</dbReference>
<feature type="domain" description="Oligopeptidase A N-terminal" evidence="11">
    <location>
        <begin position="26"/>
        <end position="149"/>
    </location>
</feature>
<dbReference type="EMBL" id="CP011002">
    <property type="protein sequence ID" value="AKO65691.1"/>
    <property type="molecule type" value="Genomic_DNA"/>
</dbReference>
<evidence type="ECO:0000256" key="2">
    <source>
        <dbReference type="ARBA" id="ARBA00022670"/>
    </source>
</evidence>
<dbReference type="Gene3D" id="3.40.390.10">
    <property type="entry name" value="Collagenase (Catalytic Domain)"/>
    <property type="match status" value="1"/>
</dbReference>
<feature type="domain" description="Peptidase M3A/M3B catalytic" evidence="10">
    <location>
        <begin position="222"/>
        <end position="670"/>
    </location>
</feature>
<dbReference type="InterPro" id="IPR024079">
    <property type="entry name" value="MetalloPept_cat_dom_sf"/>
</dbReference>
<evidence type="ECO:0000313" key="12">
    <source>
        <dbReference type="EMBL" id="AKO65691.1"/>
    </source>
</evidence>
<gene>
    <name evidence="12" type="ORF">VI33_02840</name>
</gene>
<dbReference type="GO" id="GO:0006518">
    <property type="term" value="P:peptide metabolic process"/>
    <property type="evidence" value="ECO:0007669"/>
    <property type="project" value="TreeGrafter"/>
</dbReference>
<dbReference type="Pfam" id="PF01432">
    <property type="entry name" value="Peptidase_M3"/>
    <property type="match status" value="1"/>
</dbReference>
<evidence type="ECO:0000256" key="3">
    <source>
        <dbReference type="ARBA" id="ARBA00022723"/>
    </source>
</evidence>
<evidence type="ECO:0000256" key="5">
    <source>
        <dbReference type="ARBA" id="ARBA00022833"/>
    </source>
</evidence>
<dbReference type="InterPro" id="IPR024077">
    <property type="entry name" value="Neurolysin/TOP_dom2"/>
</dbReference>
<dbReference type="InterPro" id="IPR001567">
    <property type="entry name" value="Pept_M3A_M3B_dom"/>
</dbReference>
<keyword evidence="6 9" id="KW-0482">Metalloprotease</keyword>
<keyword evidence="3 9" id="KW-0479">Metal-binding</keyword>
<keyword evidence="5 9" id="KW-0862">Zinc</keyword>
<keyword evidence="2 9" id="KW-0645">Protease</keyword>
<dbReference type="OrthoDB" id="9773538at2"/>
<evidence type="ECO:0000256" key="1">
    <source>
        <dbReference type="ARBA" id="ARBA00006040"/>
    </source>
</evidence>
<proteinExistence type="inferred from homology"/>
<name>A0A0H4IXJ1_9PROT</name>
<keyword evidence="4 9" id="KW-0378">Hydrolase</keyword>
<dbReference type="PANTHER" id="PTHR11804">
    <property type="entry name" value="PROTEASE M3 THIMET OLIGOPEPTIDASE-RELATED"/>
    <property type="match status" value="1"/>
</dbReference>
<dbReference type="Gene3D" id="1.10.1370.10">
    <property type="entry name" value="Neurolysin, domain 3"/>
    <property type="match status" value="1"/>
</dbReference>
<evidence type="ECO:0000256" key="8">
    <source>
        <dbReference type="ARBA" id="ARBA00026100"/>
    </source>
</evidence>
<dbReference type="Proteomes" id="UP000066549">
    <property type="component" value="Chromosome"/>
</dbReference>
<dbReference type="AlphaFoldDB" id="A0A0H4IXJ1"/>
<dbReference type="EC" id="3.4.24.70" evidence="8"/>
<comment type="cofactor">
    <cofactor evidence="9">
        <name>Zn(2+)</name>
        <dbReference type="ChEBI" id="CHEBI:29105"/>
    </cofactor>
    <text evidence="9">Binds 1 zinc ion.</text>
</comment>
<sequence>MNNPILEQIDLPIFDQIKAEHIYPAITAIINENKTKIKEIENYDISKIDYKFVDELSLLDYKLSNAWSQIGHLNSVMNSDLYRGEYNKCRELITDYYSNLSQNTKIFNLYKELKKSTIFESLDAIQQKIITDEIKDFKLGGVGLDEDKKTVFKELQSKLAKLASKFEENVLDETNNYTLNITDDILLEGIPEDILESAKSLAKENDQKGYTFTLHFPCYVPVLQYAKNRNLRKEMYEAYAKKASEFSDKKFDNTTIIKDILSHRASIAKLLGFNNYAELSIDRKMASGPDEVCSFLRDLSNKAKPYGLKDFEELKEAAKKDGVEDLEAWDVAFYSETIKQDKYNINDQEIKQFFPENKVIEGLFNVIKNLYDIDIVESKAPIWHKDVKYFELLQNNKIIGSFYLDLYARKNKRGGAWMDECISKSKFNVNIDYPVAYLTCNFSSPIGNNPALFTHDEVITLFHECGHGLHHLLTEISEFNVSGIKGVEWDAVELPSQFMENFCWDWNVIKNMTQHIHTKESMPKELFNKLIASKNFQSGMQSLRQIEFALFDILIHMESNPDNLDVISTLESVRDEVAVVRPPHWNRFPHSFSHIFAGGYAAGYYSYKWAEVLSADVFEEFENNGVLSKDVGSRFRREILSVGGSRPAKESFIKFKGREPSIDALLRHNGLAA</sequence>
<evidence type="ECO:0000256" key="7">
    <source>
        <dbReference type="ARBA" id="ARBA00024603"/>
    </source>
</evidence>
<evidence type="ECO:0000259" key="10">
    <source>
        <dbReference type="Pfam" id="PF01432"/>
    </source>
</evidence>
<evidence type="ECO:0000256" key="9">
    <source>
        <dbReference type="RuleBase" id="RU003435"/>
    </source>
</evidence>
<comment type="catalytic activity">
    <reaction evidence="7">
        <text>Hydrolysis of oligopeptides, with broad specificity. Gly or Ala commonly occur as P1 or P1' residues, but more distant residues are also important, as is shown by the fact that Z-Gly-Pro-Gly-|-Gly-Pro-Ala is cleaved, but not Z-(Gly)(5).</text>
        <dbReference type="EC" id="3.4.24.70"/>
    </reaction>
</comment>
<comment type="similarity">
    <text evidence="1 9">Belongs to the peptidase M3 family.</text>
</comment>
<organism evidence="12 13">
    <name type="scientific">Methylophilales bacterium MBRS-H7</name>
    <dbReference type="NCBI Taxonomy" id="1623450"/>
    <lineage>
        <taxon>Bacteria</taxon>
        <taxon>Pseudomonadati</taxon>
        <taxon>Pseudomonadota</taxon>
        <taxon>Betaproteobacteria</taxon>
        <taxon>Nitrosomonadales</taxon>
        <taxon>OM43 clade</taxon>
    </lineage>
</organism>
<evidence type="ECO:0000256" key="4">
    <source>
        <dbReference type="ARBA" id="ARBA00022801"/>
    </source>
</evidence>
<evidence type="ECO:0000256" key="6">
    <source>
        <dbReference type="ARBA" id="ARBA00023049"/>
    </source>
</evidence>
<dbReference type="SUPFAM" id="SSF55486">
    <property type="entry name" value="Metalloproteases ('zincins'), catalytic domain"/>
    <property type="match status" value="1"/>
</dbReference>
<dbReference type="Pfam" id="PF19310">
    <property type="entry name" value="TOP_N"/>
    <property type="match status" value="1"/>
</dbReference>
<dbReference type="PATRIC" id="fig|1623450.3.peg.563"/>